<keyword evidence="3" id="KW-1185">Reference proteome</keyword>
<organism evidence="2 3">
    <name type="scientific">Roseicyclus persicicus</name>
    <dbReference type="NCBI Taxonomy" id="2650661"/>
    <lineage>
        <taxon>Bacteria</taxon>
        <taxon>Pseudomonadati</taxon>
        <taxon>Pseudomonadota</taxon>
        <taxon>Alphaproteobacteria</taxon>
        <taxon>Rhodobacterales</taxon>
        <taxon>Roseobacteraceae</taxon>
        <taxon>Roseicyclus</taxon>
    </lineage>
</organism>
<comment type="caution">
    <text evidence="2">The sequence shown here is derived from an EMBL/GenBank/DDBJ whole genome shotgun (WGS) entry which is preliminary data.</text>
</comment>
<keyword evidence="1" id="KW-0472">Membrane</keyword>
<gene>
    <name evidence="2" type="ORF">HCU73_09830</name>
</gene>
<evidence type="ECO:0000256" key="1">
    <source>
        <dbReference type="SAM" id="Phobius"/>
    </source>
</evidence>
<evidence type="ECO:0000313" key="3">
    <source>
        <dbReference type="Proteomes" id="UP000526408"/>
    </source>
</evidence>
<evidence type="ECO:0000313" key="2">
    <source>
        <dbReference type="EMBL" id="NKX44888.1"/>
    </source>
</evidence>
<proteinExistence type="predicted"/>
<sequence>MAIPFTPIAAAALRYGVVAALAYAAARRARPQRIHPEAEAAMELMPQGVTVGHAPGQMNATGRVTRRLRLGPQGPGMEIDLSALARLRVRRTA</sequence>
<dbReference type="RefSeq" id="WP_168623289.1">
    <property type="nucleotide sequence ID" value="NZ_JAAZQQ010000003.1"/>
</dbReference>
<dbReference type="EMBL" id="JAAZQQ010000003">
    <property type="protein sequence ID" value="NKX44888.1"/>
    <property type="molecule type" value="Genomic_DNA"/>
</dbReference>
<reference evidence="2 3" key="1">
    <citation type="submission" date="2020-04" db="EMBL/GenBank/DDBJ databases">
        <authorList>
            <person name="Yoon J."/>
        </authorList>
    </citation>
    <scope>NUCLEOTIDE SEQUENCE [LARGE SCALE GENOMIC DNA]</scope>
    <source>
        <strain evidence="2 3">KMU-115</strain>
    </source>
</reference>
<dbReference type="AlphaFoldDB" id="A0A7X6H0C2"/>
<name>A0A7X6H0C2_9RHOB</name>
<keyword evidence="1" id="KW-0812">Transmembrane</keyword>
<feature type="transmembrane region" description="Helical" evidence="1">
    <location>
        <begin position="6"/>
        <end position="26"/>
    </location>
</feature>
<dbReference type="Proteomes" id="UP000526408">
    <property type="component" value="Unassembled WGS sequence"/>
</dbReference>
<protein>
    <submittedName>
        <fullName evidence="2">Uncharacterized protein</fullName>
    </submittedName>
</protein>
<accession>A0A7X6H0C2</accession>
<keyword evidence="1" id="KW-1133">Transmembrane helix</keyword>